<dbReference type="OrthoDB" id="432781at2759"/>
<sequence length="445" mass="46654">MSTAVALAALSAAVTHAQLATGAAERLADQLVEERSLTEPPPRTIHKTAAPRESPPASQPVPIIAPKVRAPEPKRIDGPSVLLPQAEEAAAAASDVGGGWDVGDVDLEAEDGASTTGVLKASGANRSIAADKNEPATEVSGSILGDDINEDGWDVEGLDEEPGWEVDDIGMAPPSSDLLGRFTQRPASLVAELVADGDPCKMRSAVVEIVAAGGVWSGSCADFIAAVRAGFSHRPHAPGKCQACDVWDSLCLVFGYPGGLSRLIPLSPTTTDDFVVQLVNDGMGLNAGIWRSVGDSSALDDQALYGAFPRFTLFVAMKMETWSPLSPLDWLCLLWANHASDAPSNSLRDRLLDCYLDSVKAIGFESSGDLLATLTPLPEDSKASLAGSPVARNLPTVCMQVRCAVPDLLKATWEEAGDLVEALLRRRGQPSPSSGLSEAEEFSLV</sequence>
<gene>
    <name evidence="3" type="ORF">FOZ60_007449</name>
</gene>
<feature type="region of interest" description="Disordered" evidence="1">
    <location>
        <begin position="30"/>
        <end position="74"/>
    </location>
</feature>
<comment type="caution">
    <text evidence="3">The sequence shown here is derived from an EMBL/GenBank/DDBJ whole genome shotgun (WGS) entry which is preliminary data.</text>
</comment>
<evidence type="ECO:0000256" key="2">
    <source>
        <dbReference type="SAM" id="SignalP"/>
    </source>
</evidence>
<accession>A0A7J6PMK0</accession>
<dbReference type="AlphaFoldDB" id="A0A7J6PMK0"/>
<evidence type="ECO:0000313" key="3">
    <source>
        <dbReference type="EMBL" id="KAF4697364.1"/>
    </source>
</evidence>
<feature type="region of interest" description="Disordered" evidence="1">
    <location>
        <begin position="131"/>
        <end position="151"/>
    </location>
</feature>
<evidence type="ECO:0000313" key="4">
    <source>
        <dbReference type="Proteomes" id="UP000541610"/>
    </source>
</evidence>
<proteinExistence type="predicted"/>
<evidence type="ECO:0000256" key="1">
    <source>
        <dbReference type="SAM" id="MobiDB-lite"/>
    </source>
</evidence>
<reference evidence="3 4" key="1">
    <citation type="submission" date="2020-04" db="EMBL/GenBank/DDBJ databases">
        <title>Perkinsus olseni comparative genomics.</title>
        <authorList>
            <person name="Bogema D.R."/>
        </authorList>
    </citation>
    <scope>NUCLEOTIDE SEQUENCE [LARGE SCALE GENOMIC DNA]</scope>
    <source>
        <strain evidence="3">00978-12</strain>
    </source>
</reference>
<dbReference type="Proteomes" id="UP000541610">
    <property type="component" value="Unassembled WGS sequence"/>
</dbReference>
<feature type="signal peptide" evidence="2">
    <location>
        <begin position="1"/>
        <end position="17"/>
    </location>
</feature>
<dbReference type="EMBL" id="JABANP010000003">
    <property type="protein sequence ID" value="KAF4697364.1"/>
    <property type="molecule type" value="Genomic_DNA"/>
</dbReference>
<organism evidence="3 4">
    <name type="scientific">Perkinsus olseni</name>
    <name type="common">Perkinsus atlanticus</name>
    <dbReference type="NCBI Taxonomy" id="32597"/>
    <lineage>
        <taxon>Eukaryota</taxon>
        <taxon>Sar</taxon>
        <taxon>Alveolata</taxon>
        <taxon>Perkinsozoa</taxon>
        <taxon>Perkinsea</taxon>
        <taxon>Perkinsida</taxon>
        <taxon>Perkinsidae</taxon>
        <taxon>Perkinsus</taxon>
    </lineage>
</organism>
<feature type="chain" id="PRO_5029848344" evidence="2">
    <location>
        <begin position="18"/>
        <end position="445"/>
    </location>
</feature>
<protein>
    <submittedName>
        <fullName evidence="3">Uncharacterized protein</fullName>
    </submittedName>
</protein>
<keyword evidence="2" id="KW-0732">Signal</keyword>
<name>A0A7J6PMK0_PEROL</name>